<feature type="compositionally biased region" description="Polar residues" evidence="1">
    <location>
        <begin position="37"/>
        <end position="46"/>
    </location>
</feature>
<accession>A0ABT1X594</accession>
<dbReference type="RefSeq" id="WP_257716954.1">
    <property type="nucleotide sequence ID" value="NZ_JANJOU010000011.1"/>
</dbReference>
<dbReference type="InterPro" id="IPR021327">
    <property type="entry name" value="DUF2934"/>
</dbReference>
<feature type="compositionally biased region" description="Basic and acidic residues" evidence="1">
    <location>
        <begin position="1"/>
        <end position="36"/>
    </location>
</feature>
<proteinExistence type="predicted"/>
<comment type="caution">
    <text evidence="2">The sequence shown here is derived from an EMBL/GenBank/DDBJ whole genome shotgun (WGS) entry which is preliminary data.</text>
</comment>
<evidence type="ECO:0000313" key="3">
    <source>
        <dbReference type="Proteomes" id="UP001524642"/>
    </source>
</evidence>
<keyword evidence="3" id="KW-1185">Reference proteome</keyword>
<dbReference type="InterPro" id="IPR036410">
    <property type="entry name" value="HSP_DnaJ_Cys-rich_dom_sf"/>
</dbReference>
<sequence>MQDQKQDLIRERAHAIWEQEGRPEGRHAEHWQRAEQEFSSSGQQPELTAEGATPASDSAPQLNPGDDAAPGTPGTGEDVCPDCQGSGRLQGRTCETCGGTGIVIKGVAGG</sequence>
<protein>
    <submittedName>
        <fullName evidence="2">DUF2934 domain-containing protein</fullName>
    </submittedName>
</protein>
<dbReference type="Proteomes" id="UP001524642">
    <property type="component" value="Unassembled WGS sequence"/>
</dbReference>
<feature type="region of interest" description="Disordered" evidence="1">
    <location>
        <begin position="1"/>
        <end position="95"/>
    </location>
</feature>
<evidence type="ECO:0000256" key="1">
    <source>
        <dbReference type="SAM" id="MobiDB-lite"/>
    </source>
</evidence>
<gene>
    <name evidence="2" type="ORF">NRP21_14610</name>
</gene>
<dbReference type="SUPFAM" id="SSF57938">
    <property type="entry name" value="DnaJ/Hsp40 cysteine-rich domain"/>
    <property type="match status" value="1"/>
</dbReference>
<reference evidence="2 3" key="1">
    <citation type="submission" date="2022-06" db="EMBL/GenBank/DDBJ databases">
        <title>Roseomonas CN29.</title>
        <authorList>
            <person name="Cheng Y."/>
            <person name="He X."/>
        </authorList>
    </citation>
    <scope>NUCLEOTIDE SEQUENCE [LARGE SCALE GENOMIC DNA]</scope>
    <source>
        <strain evidence="2 3">CN29</strain>
    </source>
</reference>
<dbReference type="Pfam" id="PF11154">
    <property type="entry name" value="DUF2934"/>
    <property type="match status" value="1"/>
</dbReference>
<dbReference type="Gene3D" id="6.20.20.10">
    <property type="match status" value="1"/>
</dbReference>
<evidence type="ECO:0000313" key="2">
    <source>
        <dbReference type="EMBL" id="MCR0983285.1"/>
    </source>
</evidence>
<dbReference type="EMBL" id="JANJOU010000011">
    <property type="protein sequence ID" value="MCR0983285.1"/>
    <property type="molecule type" value="Genomic_DNA"/>
</dbReference>
<organism evidence="2 3">
    <name type="scientific">Roseomonas populi</name>
    <dbReference type="NCBI Taxonomy" id="3121582"/>
    <lineage>
        <taxon>Bacteria</taxon>
        <taxon>Pseudomonadati</taxon>
        <taxon>Pseudomonadota</taxon>
        <taxon>Alphaproteobacteria</taxon>
        <taxon>Acetobacterales</taxon>
        <taxon>Roseomonadaceae</taxon>
        <taxon>Roseomonas</taxon>
    </lineage>
</organism>
<name>A0ABT1X594_9PROT</name>